<dbReference type="EMBL" id="UGNW01000002">
    <property type="protein sequence ID" value="STX60912.1"/>
    <property type="molecule type" value="Genomic_DNA"/>
</dbReference>
<evidence type="ECO:0000313" key="4">
    <source>
        <dbReference type="Proteomes" id="UP000255066"/>
    </source>
</evidence>
<evidence type="ECO:0000313" key="2">
    <source>
        <dbReference type="EMBL" id="STX60912.1"/>
    </source>
</evidence>
<dbReference type="AlphaFoldDB" id="A0A378JU38"/>
<organism evidence="2 4">
    <name type="scientific">Legionella birminghamensis</name>
    <dbReference type="NCBI Taxonomy" id="28083"/>
    <lineage>
        <taxon>Bacteria</taxon>
        <taxon>Pseudomonadati</taxon>
        <taxon>Pseudomonadota</taxon>
        <taxon>Gammaproteobacteria</taxon>
        <taxon>Legionellales</taxon>
        <taxon>Legionellaceae</taxon>
        <taxon>Legionella</taxon>
    </lineage>
</organism>
<reference evidence="1 3" key="1">
    <citation type="submission" date="2015-11" db="EMBL/GenBank/DDBJ databases">
        <title>Genomic analysis of 38 Legionella species identifies large and diverse effector repertoires.</title>
        <authorList>
            <person name="Burstein D."/>
            <person name="Amaro F."/>
            <person name="Zusman T."/>
            <person name="Lifshitz Z."/>
            <person name="Cohen O."/>
            <person name="Gilbert J.A."/>
            <person name="Pupko T."/>
            <person name="Shuman H.A."/>
            <person name="Segal G."/>
        </authorList>
    </citation>
    <scope>NUCLEOTIDE SEQUENCE [LARGE SCALE GENOMIC DNA]</scope>
    <source>
        <strain evidence="1 3">CDC#1407-AL-14</strain>
    </source>
</reference>
<dbReference type="Proteomes" id="UP000054735">
    <property type="component" value="Unassembled WGS sequence"/>
</dbReference>
<proteinExistence type="predicted"/>
<name>A0A378JU38_9GAMM</name>
<dbReference type="InterPro" id="IPR012675">
    <property type="entry name" value="Beta-grasp_dom_sf"/>
</dbReference>
<dbReference type="EMBL" id="LNXT01000035">
    <property type="protein sequence ID" value="KTC69816.1"/>
    <property type="molecule type" value="Genomic_DNA"/>
</dbReference>
<accession>A0A378JU38</accession>
<dbReference type="STRING" id="28083.Lbir_1956"/>
<dbReference type="Gene3D" id="3.10.20.30">
    <property type="match status" value="1"/>
</dbReference>
<dbReference type="Proteomes" id="UP000255066">
    <property type="component" value="Unassembled WGS sequence"/>
</dbReference>
<evidence type="ECO:0000313" key="1">
    <source>
        <dbReference type="EMBL" id="KTC69816.1"/>
    </source>
</evidence>
<dbReference type="InterPro" id="IPR016155">
    <property type="entry name" value="Mopterin_synth/thiamin_S_b"/>
</dbReference>
<gene>
    <name evidence="1" type="ORF">Lbir_1956</name>
    <name evidence="2" type="ORF">NCTC12437_03204</name>
</gene>
<evidence type="ECO:0000313" key="3">
    <source>
        <dbReference type="Proteomes" id="UP000054735"/>
    </source>
</evidence>
<reference evidence="2 4" key="2">
    <citation type="submission" date="2018-06" db="EMBL/GenBank/DDBJ databases">
        <authorList>
            <consortium name="Pathogen Informatics"/>
            <person name="Doyle S."/>
        </authorList>
    </citation>
    <scope>NUCLEOTIDE SEQUENCE [LARGE SCALE GENOMIC DNA]</scope>
    <source>
        <strain evidence="2 4">NCTC12437</strain>
    </source>
</reference>
<protein>
    <submittedName>
        <fullName evidence="1 2">Molybdopterin converting factor 2 (Subunit 1)</fullName>
    </submittedName>
</protein>
<keyword evidence="3" id="KW-1185">Reference proteome</keyword>
<dbReference type="SUPFAM" id="SSF54285">
    <property type="entry name" value="MoaD/ThiS"/>
    <property type="match status" value="1"/>
</dbReference>
<sequence length="83" mass="9583">MYEYRLIEYYSDKQEIKLLSNKSTLEEILAEFYQGRFNDMFTDNGYVQGHLSIFVNSKQIFSIIGITLSPRDEICIVTSISGG</sequence>